<gene>
    <name evidence="8" type="ORF">WMG39_15815</name>
</gene>
<feature type="domain" description="DNA2/NAM7 helicase-like C-terminal" evidence="7">
    <location>
        <begin position="490"/>
        <end position="692"/>
    </location>
</feature>
<reference evidence="8 9" key="1">
    <citation type="journal article" date="2020" name="Harmful Algae">
        <title>Molecular and morphological characterization of a novel dihydroanatoxin-a producing Microcoleus species (cyanobacteria) from the Russian River, California, USA.</title>
        <authorList>
            <person name="Conklin K.Y."/>
            <person name="Stancheva R."/>
            <person name="Otten T.G."/>
            <person name="Fadness R."/>
            <person name="Boyer G.L."/>
            <person name="Read B."/>
            <person name="Zhang X."/>
            <person name="Sheath R.G."/>
        </authorList>
    </citation>
    <scope>NUCLEOTIDE SEQUENCE [LARGE SCALE GENOMIC DNA]</scope>
    <source>
        <strain evidence="8 9">PTRS2</strain>
    </source>
</reference>
<dbReference type="RefSeq" id="WP_340541587.1">
    <property type="nucleotide sequence ID" value="NZ_JBBLXS010000202.1"/>
</dbReference>
<dbReference type="Gene3D" id="3.40.50.300">
    <property type="entry name" value="P-loop containing nucleotide triphosphate hydrolases"/>
    <property type="match status" value="2"/>
</dbReference>
<evidence type="ECO:0000256" key="5">
    <source>
        <dbReference type="ARBA" id="ARBA00022840"/>
    </source>
</evidence>
<protein>
    <submittedName>
        <fullName evidence="8">AAA domain-containing protein</fullName>
    </submittedName>
</protein>
<feature type="non-terminal residue" evidence="8">
    <location>
        <position position="1"/>
    </location>
</feature>
<evidence type="ECO:0000259" key="7">
    <source>
        <dbReference type="Pfam" id="PF13087"/>
    </source>
</evidence>
<evidence type="ECO:0000313" key="9">
    <source>
        <dbReference type="Proteomes" id="UP001384579"/>
    </source>
</evidence>
<accession>A0ABU8YPI2</accession>
<dbReference type="InterPro" id="IPR041679">
    <property type="entry name" value="DNA2/NAM7-like_C"/>
</dbReference>
<dbReference type="CDD" id="cd17934">
    <property type="entry name" value="DEXXQc_Upf1-like"/>
    <property type="match status" value="1"/>
</dbReference>
<dbReference type="InterPro" id="IPR050534">
    <property type="entry name" value="Coronavir_polyprotein_1ab"/>
</dbReference>
<evidence type="ECO:0000259" key="6">
    <source>
        <dbReference type="Pfam" id="PF13086"/>
    </source>
</evidence>
<keyword evidence="2" id="KW-0547">Nucleotide-binding</keyword>
<keyword evidence="9" id="KW-1185">Reference proteome</keyword>
<evidence type="ECO:0000256" key="3">
    <source>
        <dbReference type="ARBA" id="ARBA00022801"/>
    </source>
</evidence>
<comment type="caution">
    <text evidence="8">The sequence shown here is derived from an EMBL/GenBank/DDBJ whole genome shotgun (WGS) entry which is preliminary data.</text>
</comment>
<evidence type="ECO:0000256" key="4">
    <source>
        <dbReference type="ARBA" id="ARBA00022806"/>
    </source>
</evidence>
<evidence type="ECO:0000313" key="8">
    <source>
        <dbReference type="EMBL" id="MEK0186307.1"/>
    </source>
</evidence>
<dbReference type="Pfam" id="PF13086">
    <property type="entry name" value="AAA_11"/>
    <property type="match status" value="1"/>
</dbReference>
<feature type="domain" description="DNA2/NAM7 helicase helicase" evidence="6">
    <location>
        <begin position="280"/>
        <end position="466"/>
    </location>
</feature>
<dbReference type="SUPFAM" id="SSF52540">
    <property type="entry name" value="P-loop containing nucleoside triphosphate hydrolases"/>
    <property type="match status" value="1"/>
</dbReference>
<sequence length="727" mass="83048">TGALLTDDMVELPGGLLKIARSLKLPIVPPKWKVSLPDLDRLQKAISHEASAGFKDLQGQQFRFSEFLHLNLSQTPIVLFVGDRTQWQELAKDFSNYSQFSRSQRQFIIEKTSTFLGNIQKIYSASLQPHNIQTTLDRLAKELLHTILENARQCVVPLKTETEQQLQKQQQLLERLNFSLNQPEISALQLQLETAQQATNLKINTATNLLQAIVAQPNLPEKMRALAEQYLSRTSNIWEQPQQFIQQFEAWKEIIFQLEQYITALDPFGILQMIKNCLKDHLLPLQLASNKSLQQLQELQKELSEVLEKLQQQQPTPALIIDRNWWESAWEKFPDKYKSEVSSTGLFSLDFLRKIKRQLTKWKQELEGDETELNRSQEFVTDWIKKLRNPSEKDQNDLKQIYIDNANVIGITCVQAASFDFSKNFPSFDAVIVDEVSKCTPPELLIPALKGKKLVLVGDHRQLPPMFDRNTIADIAEEIGCSGDELSFIKESLFKTLFENANDSIKQMLTTQYRMHPQIMGAINQFYDQKLNCGIAEPDEKRAHKLAGKILKDTNHILWVKTPIGQGFEEEKNGTSRLNMKEVDAIERLCEEMEIAWHSKIADGEPPKEIGIITFYGAQLRLIQDTIEPEKFPSLSIRTGTVDIFQGMERPVIIVSTVCNNNRGDIGFAKEPERVNVAFSRAQELLVVVGCHDLFTQQTGTVGKMYQEVSKIVRYFGGFVDVSSVIN</sequence>
<name>A0ABU8YPI2_9CYAN</name>
<dbReference type="CDD" id="cd18808">
    <property type="entry name" value="SF1_C_Upf1"/>
    <property type="match status" value="1"/>
</dbReference>
<dbReference type="Proteomes" id="UP001384579">
    <property type="component" value="Unassembled WGS sequence"/>
</dbReference>
<comment type="similarity">
    <text evidence="1">Belongs to the DNA2/NAM7 helicase family.</text>
</comment>
<dbReference type="Pfam" id="PF13087">
    <property type="entry name" value="AAA_12"/>
    <property type="match status" value="1"/>
</dbReference>
<keyword evidence="4" id="KW-0347">Helicase</keyword>
<organism evidence="8 9">
    <name type="scientific">Microcoleus anatoxicus PTRS2</name>
    <dbReference type="NCBI Taxonomy" id="2705321"/>
    <lineage>
        <taxon>Bacteria</taxon>
        <taxon>Bacillati</taxon>
        <taxon>Cyanobacteriota</taxon>
        <taxon>Cyanophyceae</taxon>
        <taxon>Oscillatoriophycideae</taxon>
        <taxon>Oscillatoriales</taxon>
        <taxon>Microcoleaceae</taxon>
        <taxon>Microcoleus</taxon>
        <taxon>Microcoleus anatoxicus</taxon>
    </lineage>
</organism>
<keyword evidence="5" id="KW-0067">ATP-binding</keyword>
<dbReference type="PANTHER" id="PTHR43788">
    <property type="entry name" value="DNA2/NAM7 HELICASE FAMILY MEMBER"/>
    <property type="match status" value="1"/>
</dbReference>
<dbReference type="InterPro" id="IPR041677">
    <property type="entry name" value="DNA2/NAM7_AAA_11"/>
</dbReference>
<evidence type="ECO:0000256" key="2">
    <source>
        <dbReference type="ARBA" id="ARBA00022741"/>
    </source>
</evidence>
<evidence type="ECO:0000256" key="1">
    <source>
        <dbReference type="ARBA" id="ARBA00007913"/>
    </source>
</evidence>
<dbReference type="InterPro" id="IPR047187">
    <property type="entry name" value="SF1_C_Upf1"/>
</dbReference>
<dbReference type="EMBL" id="JBBLXS010000202">
    <property type="protein sequence ID" value="MEK0186307.1"/>
    <property type="molecule type" value="Genomic_DNA"/>
</dbReference>
<keyword evidence="3" id="KW-0378">Hydrolase</keyword>
<proteinExistence type="inferred from homology"/>
<dbReference type="PANTHER" id="PTHR43788:SF8">
    <property type="entry name" value="DNA-BINDING PROTEIN SMUBP-2"/>
    <property type="match status" value="1"/>
</dbReference>
<dbReference type="InterPro" id="IPR027417">
    <property type="entry name" value="P-loop_NTPase"/>
</dbReference>